<dbReference type="GO" id="GO:0030288">
    <property type="term" value="C:outer membrane-bounded periplasmic space"/>
    <property type="evidence" value="ECO:0007669"/>
    <property type="project" value="TreeGrafter"/>
</dbReference>
<dbReference type="PANTHER" id="PTHR30532">
    <property type="entry name" value="IRON III DICITRATE-BINDING PERIPLASMIC PROTEIN"/>
    <property type="match status" value="1"/>
</dbReference>
<dbReference type="eggNOG" id="COG0614">
    <property type="taxonomic scope" value="Bacteria"/>
</dbReference>
<keyword evidence="3" id="KW-0813">Transport</keyword>
<dbReference type="Pfam" id="PF01497">
    <property type="entry name" value="Peripla_BP_2"/>
    <property type="match status" value="1"/>
</dbReference>
<evidence type="ECO:0000256" key="4">
    <source>
        <dbReference type="ARBA" id="ARBA00022729"/>
    </source>
</evidence>
<accession>F5XSZ8</accession>
<evidence type="ECO:0000259" key="5">
    <source>
        <dbReference type="PROSITE" id="PS50983"/>
    </source>
</evidence>
<dbReference type="GO" id="GO:1901678">
    <property type="term" value="P:iron coordination entity transport"/>
    <property type="evidence" value="ECO:0007669"/>
    <property type="project" value="UniProtKB-ARBA"/>
</dbReference>
<dbReference type="PROSITE" id="PS51318">
    <property type="entry name" value="TAT"/>
    <property type="match status" value="1"/>
</dbReference>
<dbReference type="Gene3D" id="3.40.50.1980">
    <property type="entry name" value="Nitrogenase molybdenum iron protein domain"/>
    <property type="match status" value="2"/>
</dbReference>
<evidence type="ECO:0000313" key="6">
    <source>
        <dbReference type="EMBL" id="BAK37406.1"/>
    </source>
</evidence>
<gene>
    <name evidence="6" type="ordered locus">MLP_43920</name>
</gene>
<evidence type="ECO:0000256" key="3">
    <source>
        <dbReference type="ARBA" id="ARBA00022448"/>
    </source>
</evidence>
<comment type="similarity">
    <text evidence="2">Belongs to the bacterial solute-binding protein 8 family.</text>
</comment>
<dbReference type="SUPFAM" id="SSF53807">
    <property type="entry name" value="Helical backbone' metal receptor"/>
    <property type="match status" value="1"/>
</dbReference>
<keyword evidence="7" id="KW-1185">Reference proteome</keyword>
<dbReference type="RefSeq" id="WP_013865240.1">
    <property type="nucleotide sequence ID" value="NC_015635.1"/>
</dbReference>
<evidence type="ECO:0000256" key="1">
    <source>
        <dbReference type="ARBA" id="ARBA00004196"/>
    </source>
</evidence>
<protein>
    <submittedName>
        <fullName evidence="6">Putative ABC transporter substrate-binding protein</fullName>
    </submittedName>
</protein>
<keyword evidence="4" id="KW-0732">Signal</keyword>
<dbReference type="InterPro" id="IPR051313">
    <property type="entry name" value="Bact_iron-sidero_bind"/>
</dbReference>
<dbReference type="PROSITE" id="PS50983">
    <property type="entry name" value="FE_B12_PBP"/>
    <property type="match status" value="1"/>
</dbReference>
<dbReference type="PANTHER" id="PTHR30532:SF24">
    <property type="entry name" value="FERRIC ENTEROBACTIN-BINDING PERIPLASMIC PROTEIN FEPB"/>
    <property type="match status" value="1"/>
</dbReference>
<evidence type="ECO:0000313" key="7">
    <source>
        <dbReference type="Proteomes" id="UP000007947"/>
    </source>
</evidence>
<reference evidence="6 7" key="1">
    <citation type="submission" date="2011-05" db="EMBL/GenBank/DDBJ databases">
        <title>Whole genome sequence of Microlunatus phosphovorus NM-1.</title>
        <authorList>
            <person name="Hosoyama A."/>
            <person name="Sasaki K."/>
            <person name="Harada T."/>
            <person name="Igarashi R."/>
            <person name="Kawakoshi A."/>
            <person name="Sasagawa M."/>
            <person name="Fukada J."/>
            <person name="Nakamura S."/>
            <person name="Katano Y."/>
            <person name="Hanada S."/>
            <person name="Kamagata Y."/>
            <person name="Nakamura N."/>
            <person name="Yamazaki S."/>
            <person name="Fujita N."/>
        </authorList>
    </citation>
    <scope>NUCLEOTIDE SEQUENCE [LARGE SCALE GENOMIC DNA]</scope>
    <source>
        <strain evidence="7">ATCC 700054 / DSM 10555 / JCM 9379 / NBRC 101784 / NCIMB 13414 / VKM Ac-1990 / NM-1</strain>
    </source>
</reference>
<proteinExistence type="inferred from homology"/>
<organism evidence="6 7">
    <name type="scientific">Microlunatus phosphovorus (strain ATCC 700054 / DSM 10555 / JCM 9379 / NBRC 101784 / NCIMB 13414 / VKM Ac-1990 / NM-1)</name>
    <dbReference type="NCBI Taxonomy" id="1032480"/>
    <lineage>
        <taxon>Bacteria</taxon>
        <taxon>Bacillati</taxon>
        <taxon>Actinomycetota</taxon>
        <taxon>Actinomycetes</taxon>
        <taxon>Propionibacteriales</taxon>
        <taxon>Propionibacteriaceae</taxon>
        <taxon>Microlunatus</taxon>
    </lineage>
</organism>
<feature type="domain" description="Fe/B12 periplasmic-binding" evidence="5">
    <location>
        <begin position="74"/>
        <end position="341"/>
    </location>
</feature>
<dbReference type="Proteomes" id="UP000007947">
    <property type="component" value="Chromosome"/>
</dbReference>
<dbReference type="STRING" id="1032480.MLP_43920"/>
<comment type="subcellular location">
    <subcellularLocation>
        <location evidence="1">Cell envelope</location>
    </subcellularLocation>
</comment>
<dbReference type="InterPro" id="IPR002491">
    <property type="entry name" value="ABC_transptr_periplasmic_BD"/>
</dbReference>
<dbReference type="InterPro" id="IPR006311">
    <property type="entry name" value="TAT_signal"/>
</dbReference>
<dbReference type="HOGENOM" id="CLU_038034_1_1_11"/>
<sequence length="349" mass="38646">MTGMLFDTPAPLSSLEVDAAWRELTRRGFLAATVTVGLAACAANDNVATTDDAEASVTIEHTFGTTTIKGTPERVLSLGLHDQDFLWALGIQPIAVHEWEGSYPYAAGPWTDGYRTTEPEVLKEWEINLEWVAAQTPDLIVVTYHDVDQAMYDKLSAIAPVVAPPAGYRVWEAPWRVELELIAKALRREDKAREVIAHVEDTIASIRAKYPQFEGKTFNSISPDTNTFTVYSSKEANNQLFESLGFVVPDEQLKKYAKGIYIELSYERVDLIDDLDCAIFFVRPSDAKILTDNPIYPGMRLVKEGRGIYLPDDVITATQMNSPLSIPYFLQAVAPKLAAALDGDPKTNA</sequence>
<dbReference type="AlphaFoldDB" id="F5XSZ8"/>
<dbReference type="EMBL" id="AP012204">
    <property type="protein sequence ID" value="BAK37406.1"/>
    <property type="molecule type" value="Genomic_DNA"/>
</dbReference>
<evidence type="ECO:0000256" key="2">
    <source>
        <dbReference type="ARBA" id="ARBA00008814"/>
    </source>
</evidence>
<name>F5XSZ8_MICPN</name>
<dbReference type="OrthoDB" id="1846031at2"/>
<dbReference type="KEGG" id="mph:MLP_43920"/>